<dbReference type="InterPro" id="IPR045865">
    <property type="entry name" value="ACT-like_dom_sf"/>
</dbReference>
<evidence type="ECO:0000313" key="11">
    <source>
        <dbReference type="Proteomes" id="UP000295499"/>
    </source>
</evidence>
<dbReference type="CDD" id="cd03258">
    <property type="entry name" value="ABC_MetN_methionine_transporter"/>
    <property type="match status" value="1"/>
</dbReference>
<dbReference type="SUPFAM" id="SSF55021">
    <property type="entry name" value="ACT-like"/>
    <property type="match status" value="1"/>
</dbReference>
<keyword evidence="8" id="KW-0472">Membrane</keyword>
<sequence>MIILKNLNKDFHQKNKKVTALANVSLEVKPGKIFGIIGASGAGKSTLIRCVNLLEVPDSGEVIVDGRNLMTLSSGELSKARREIGMIFQHFNLLSSRTVSGNVAFPLELAGMPKRDIAIRVSELLSLVGLAEKATDYPATLSGGQKQRLAIARTLACNPKILLCDEATSALDPATTKSILELLKDINRRFNITILLITHEMDVVKSICDEVAVISEGKLVEQGTVSEIFAHPKTELTSAFIKSAIKVTVPDFYRDRLHQEKVADSNPLLKLGFTGDTTDSAVISEASQRFAIKYNIITAQIEYAGAVKFGVMIVEVTGASDQHEQAMNWFKTQHIIVEELGYV</sequence>
<dbReference type="PROSITE" id="PS00211">
    <property type="entry name" value="ABC_TRANSPORTER_1"/>
    <property type="match status" value="1"/>
</dbReference>
<dbReference type="EMBL" id="SNWM01000002">
    <property type="protein sequence ID" value="TDO22453.1"/>
    <property type="molecule type" value="Genomic_DNA"/>
</dbReference>
<dbReference type="InterPro" id="IPR050086">
    <property type="entry name" value="MetN_ABC_transporter-like"/>
</dbReference>
<keyword evidence="1" id="KW-0813">Transport</keyword>
<dbReference type="SMART" id="SM00930">
    <property type="entry name" value="NIL"/>
    <property type="match status" value="1"/>
</dbReference>
<dbReference type="GO" id="GO:0005524">
    <property type="term" value="F:ATP binding"/>
    <property type="evidence" value="ECO:0007669"/>
    <property type="project" value="UniProtKB-KW"/>
</dbReference>
<keyword evidence="7" id="KW-0029">Amino-acid transport</keyword>
<accession>A0A4R6IK96</accession>
<evidence type="ECO:0000256" key="4">
    <source>
        <dbReference type="ARBA" id="ARBA00022741"/>
    </source>
</evidence>
<evidence type="ECO:0000256" key="2">
    <source>
        <dbReference type="ARBA" id="ARBA00022475"/>
    </source>
</evidence>
<evidence type="ECO:0000256" key="1">
    <source>
        <dbReference type="ARBA" id="ARBA00022448"/>
    </source>
</evidence>
<dbReference type="PANTHER" id="PTHR43166">
    <property type="entry name" value="AMINO ACID IMPORT ATP-BINDING PROTEIN"/>
    <property type="match status" value="1"/>
</dbReference>
<protein>
    <submittedName>
        <fullName evidence="10">D-methionine transport system ATP-binding protein</fullName>
    </submittedName>
</protein>
<feature type="domain" description="ABC transporter" evidence="9">
    <location>
        <begin position="2"/>
        <end position="241"/>
    </location>
</feature>
<name>A0A4R6IK96_9SPHI</name>
<dbReference type="Gene3D" id="3.40.50.300">
    <property type="entry name" value="P-loop containing nucleotide triphosphate hydrolases"/>
    <property type="match status" value="1"/>
</dbReference>
<dbReference type="Pfam" id="PF09383">
    <property type="entry name" value="NIL"/>
    <property type="match status" value="1"/>
</dbReference>
<dbReference type="Pfam" id="PF00005">
    <property type="entry name" value="ABC_tran"/>
    <property type="match status" value="1"/>
</dbReference>
<evidence type="ECO:0000313" key="10">
    <source>
        <dbReference type="EMBL" id="TDO22453.1"/>
    </source>
</evidence>
<gene>
    <name evidence="10" type="ORF">CLV32_1426</name>
</gene>
<dbReference type="GO" id="GO:0033232">
    <property type="term" value="F:ABC-type D-methionine transporter activity"/>
    <property type="evidence" value="ECO:0007669"/>
    <property type="project" value="InterPro"/>
</dbReference>
<dbReference type="PANTHER" id="PTHR43166:SF30">
    <property type="entry name" value="METHIONINE IMPORT ATP-BINDING PROTEIN METN"/>
    <property type="match status" value="1"/>
</dbReference>
<dbReference type="GO" id="GO:0016887">
    <property type="term" value="F:ATP hydrolysis activity"/>
    <property type="evidence" value="ECO:0007669"/>
    <property type="project" value="InterPro"/>
</dbReference>
<evidence type="ECO:0000256" key="5">
    <source>
        <dbReference type="ARBA" id="ARBA00022840"/>
    </source>
</evidence>
<proteinExistence type="predicted"/>
<keyword evidence="3" id="KW-0997">Cell inner membrane</keyword>
<evidence type="ECO:0000256" key="8">
    <source>
        <dbReference type="ARBA" id="ARBA00023136"/>
    </source>
</evidence>
<dbReference type="PROSITE" id="PS50893">
    <property type="entry name" value="ABC_TRANSPORTER_2"/>
    <property type="match status" value="1"/>
</dbReference>
<keyword evidence="11" id="KW-1185">Reference proteome</keyword>
<dbReference type="Proteomes" id="UP000295499">
    <property type="component" value="Unassembled WGS sequence"/>
</dbReference>
<dbReference type="GO" id="GO:0009276">
    <property type="term" value="C:Gram-negative-bacterium-type cell wall"/>
    <property type="evidence" value="ECO:0007669"/>
    <property type="project" value="InterPro"/>
</dbReference>
<dbReference type="InterPro" id="IPR027417">
    <property type="entry name" value="P-loop_NTPase"/>
</dbReference>
<dbReference type="InterPro" id="IPR012692">
    <property type="entry name" value="ABC_MetN_proteobac"/>
</dbReference>
<evidence type="ECO:0000256" key="3">
    <source>
        <dbReference type="ARBA" id="ARBA00022519"/>
    </source>
</evidence>
<dbReference type="OrthoDB" id="9782239at2"/>
<reference evidence="10 11" key="1">
    <citation type="submission" date="2019-03" db="EMBL/GenBank/DDBJ databases">
        <title>Genomic Encyclopedia of Archaeal and Bacterial Type Strains, Phase II (KMG-II): from individual species to whole genera.</title>
        <authorList>
            <person name="Goeker M."/>
        </authorList>
    </citation>
    <scope>NUCLEOTIDE SEQUENCE [LARGE SCALE GENOMIC DNA]</scope>
    <source>
        <strain evidence="10 11">DSM 19034</strain>
    </source>
</reference>
<dbReference type="FunFam" id="3.40.50.300:FF:000233">
    <property type="entry name" value="Methionine import ATP-binding protein MetN"/>
    <property type="match status" value="1"/>
</dbReference>
<organism evidence="10 11">
    <name type="scientific">Pedobacter duraquae</name>
    <dbReference type="NCBI Taxonomy" id="425511"/>
    <lineage>
        <taxon>Bacteria</taxon>
        <taxon>Pseudomonadati</taxon>
        <taxon>Bacteroidota</taxon>
        <taxon>Sphingobacteriia</taxon>
        <taxon>Sphingobacteriales</taxon>
        <taxon>Sphingobacteriaceae</taxon>
        <taxon>Pedobacter</taxon>
    </lineage>
</organism>
<keyword evidence="4" id="KW-0547">Nucleotide-binding</keyword>
<dbReference type="InterPro" id="IPR003593">
    <property type="entry name" value="AAA+_ATPase"/>
</dbReference>
<dbReference type="InterPro" id="IPR003439">
    <property type="entry name" value="ABC_transporter-like_ATP-bd"/>
</dbReference>
<keyword evidence="5 10" id="KW-0067">ATP-binding</keyword>
<dbReference type="Gene3D" id="3.30.70.260">
    <property type="match status" value="1"/>
</dbReference>
<keyword evidence="2" id="KW-1003">Cell membrane</keyword>
<evidence type="ECO:0000259" key="9">
    <source>
        <dbReference type="PROSITE" id="PS50893"/>
    </source>
</evidence>
<evidence type="ECO:0000256" key="7">
    <source>
        <dbReference type="ARBA" id="ARBA00022970"/>
    </source>
</evidence>
<dbReference type="InterPro" id="IPR017871">
    <property type="entry name" value="ABC_transporter-like_CS"/>
</dbReference>
<dbReference type="AlphaFoldDB" id="A0A4R6IK96"/>
<dbReference type="SMART" id="SM00382">
    <property type="entry name" value="AAA"/>
    <property type="match status" value="1"/>
</dbReference>
<dbReference type="InterPro" id="IPR018449">
    <property type="entry name" value="NIL_domain"/>
</dbReference>
<dbReference type="SUPFAM" id="SSF52540">
    <property type="entry name" value="P-loop containing nucleoside triphosphate hydrolases"/>
    <property type="match status" value="1"/>
</dbReference>
<dbReference type="RefSeq" id="WP_133553820.1">
    <property type="nucleotide sequence ID" value="NZ_SNWM01000002.1"/>
</dbReference>
<dbReference type="InterPro" id="IPR041701">
    <property type="entry name" value="MetN_ABC"/>
</dbReference>
<evidence type="ECO:0000256" key="6">
    <source>
        <dbReference type="ARBA" id="ARBA00022967"/>
    </source>
</evidence>
<keyword evidence="6" id="KW-1278">Translocase</keyword>
<dbReference type="NCBIfam" id="TIGR02314">
    <property type="entry name" value="ABC_MetN"/>
    <property type="match status" value="1"/>
</dbReference>
<comment type="caution">
    <text evidence="10">The sequence shown here is derived from an EMBL/GenBank/DDBJ whole genome shotgun (WGS) entry which is preliminary data.</text>
</comment>